<dbReference type="AlphaFoldDB" id="A0AAV4PXZ3"/>
<accession>A0AAV4PXZ3</accession>
<name>A0AAV4PXZ3_9ARAC</name>
<protein>
    <submittedName>
        <fullName evidence="1">Uncharacterized protein</fullName>
    </submittedName>
</protein>
<evidence type="ECO:0000313" key="1">
    <source>
        <dbReference type="EMBL" id="GIY01771.1"/>
    </source>
</evidence>
<evidence type="ECO:0000313" key="2">
    <source>
        <dbReference type="Proteomes" id="UP001054837"/>
    </source>
</evidence>
<keyword evidence="2" id="KW-1185">Reference proteome</keyword>
<reference evidence="1 2" key="1">
    <citation type="submission" date="2021-06" db="EMBL/GenBank/DDBJ databases">
        <title>Caerostris darwini draft genome.</title>
        <authorList>
            <person name="Kono N."/>
            <person name="Arakawa K."/>
        </authorList>
    </citation>
    <scope>NUCLEOTIDE SEQUENCE [LARGE SCALE GENOMIC DNA]</scope>
</reference>
<comment type="caution">
    <text evidence="1">The sequence shown here is derived from an EMBL/GenBank/DDBJ whole genome shotgun (WGS) entry which is preliminary data.</text>
</comment>
<dbReference type="Proteomes" id="UP001054837">
    <property type="component" value="Unassembled WGS sequence"/>
</dbReference>
<proteinExistence type="predicted"/>
<organism evidence="1 2">
    <name type="scientific">Caerostris darwini</name>
    <dbReference type="NCBI Taxonomy" id="1538125"/>
    <lineage>
        <taxon>Eukaryota</taxon>
        <taxon>Metazoa</taxon>
        <taxon>Ecdysozoa</taxon>
        <taxon>Arthropoda</taxon>
        <taxon>Chelicerata</taxon>
        <taxon>Arachnida</taxon>
        <taxon>Araneae</taxon>
        <taxon>Araneomorphae</taxon>
        <taxon>Entelegynae</taxon>
        <taxon>Araneoidea</taxon>
        <taxon>Araneidae</taxon>
        <taxon>Caerostris</taxon>
    </lineage>
</organism>
<dbReference type="EMBL" id="BPLQ01003607">
    <property type="protein sequence ID" value="GIY01771.1"/>
    <property type="molecule type" value="Genomic_DNA"/>
</dbReference>
<gene>
    <name evidence="1" type="ORF">CDAR_256861</name>
</gene>
<sequence>MGVVSSGSKWLLGFESRSRLPIGSQLPGRRGEGAAPLPIGSRDGPCYCGLRATVLGLPPERNEEIWDVELGPRQLLRADPSPADLSAIAFICIRQVQKWNSTFLTRIMAGECVNASSLLLMT</sequence>